<dbReference type="GO" id="GO:0009251">
    <property type="term" value="P:glucan catabolic process"/>
    <property type="evidence" value="ECO:0007669"/>
    <property type="project" value="TreeGrafter"/>
</dbReference>
<dbReference type="PANTHER" id="PTHR31297:SF42">
    <property type="entry name" value="GLYCOSIDE HYDROLASE FAMILY 5 DOMAIN-CONTAINING PROTEIN"/>
    <property type="match status" value="1"/>
</dbReference>
<sequence length="464" mass="53083">MFSAPLDCLIPSRQHFSRLAWPGKRKLLFIVGALILLLLTTLLCLFCIPRAVPAVPSVVPFNYGVNMVRGVNLGGWLVVEPWLAQSVFMTLNDTRIFDEWTFCLYQDHDTATTILEQHWETFITEEDFREIAAAGLNHVRIPIPYYAFDVQPGEPYIQGQLEYLDKAVQWASKYNLKIIIDLHAAPGSQNSFDNSGHITTDPEWANNTNYVRRTTDIVRTIAQKYQNSSKIVPMLEPLNEPAGFLGAPVLDIVKPFYYESYNATRWPFGDSGPANKSDIIVLLSDAFQSSIYWRGFMPYPEWEGVMVDRHVYQIYSDPEITRSWDEHIQFACHNSTQDFANSTLWQITGEWALATTDCSVSPHIYPRGLGSRYDGTKNHTVPLGNCAGLSGDATSFNQDYKVFLRKYWEAQVTAFERESQGWTMWTWKAENADDWSYQAGLKNGWIPWNITERMYPGLCEETTL</sequence>
<comment type="similarity">
    <text evidence="1 4">Belongs to the glycosyl hydrolase 5 (cellulase A) family.</text>
</comment>
<dbReference type="Proteomes" id="UP000807306">
    <property type="component" value="Unassembled WGS sequence"/>
</dbReference>
<comment type="caution">
    <text evidence="6">The sequence shown here is derived from an EMBL/GenBank/DDBJ whole genome shotgun (WGS) entry which is preliminary data.</text>
</comment>
<protein>
    <submittedName>
        <fullName evidence="6">Exo-beta-1,3-glucanase</fullName>
    </submittedName>
</protein>
<feature type="domain" description="Glycoside hydrolase family 5" evidence="5">
    <location>
        <begin position="112"/>
        <end position="352"/>
    </location>
</feature>
<dbReference type="GO" id="GO:0009986">
    <property type="term" value="C:cell surface"/>
    <property type="evidence" value="ECO:0007669"/>
    <property type="project" value="TreeGrafter"/>
</dbReference>
<evidence type="ECO:0000256" key="4">
    <source>
        <dbReference type="RuleBase" id="RU361153"/>
    </source>
</evidence>
<dbReference type="EMBL" id="MU157835">
    <property type="protein sequence ID" value="KAF9531379.1"/>
    <property type="molecule type" value="Genomic_DNA"/>
</dbReference>
<proteinExistence type="inferred from homology"/>
<dbReference type="InterPro" id="IPR050386">
    <property type="entry name" value="Glycosyl_hydrolase_5"/>
</dbReference>
<evidence type="ECO:0000256" key="2">
    <source>
        <dbReference type="ARBA" id="ARBA00022801"/>
    </source>
</evidence>
<dbReference type="AlphaFoldDB" id="A0A9P6JT18"/>
<dbReference type="InterPro" id="IPR001547">
    <property type="entry name" value="Glyco_hydro_5"/>
</dbReference>
<accession>A0A9P6JT18</accession>
<evidence type="ECO:0000313" key="7">
    <source>
        <dbReference type="Proteomes" id="UP000807306"/>
    </source>
</evidence>
<dbReference type="Gene3D" id="3.20.20.80">
    <property type="entry name" value="Glycosidases"/>
    <property type="match status" value="1"/>
</dbReference>
<name>A0A9P6JT18_9AGAR</name>
<dbReference type="GO" id="GO:0008422">
    <property type="term" value="F:beta-glucosidase activity"/>
    <property type="evidence" value="ECO:0007669"/>
    <property type="project" value="TreeGrafter"/>
</dbReference>
<evidence type="ECO:0000313" key="6">
    <source>
        <dbReference type="EMBL" id="KAF9531379.1"/>
    </source>
</evidence>
<reference evidence="6" key="1">
    <citation type="submission" date="2020-11" db="EMBL/GenBank/DDBJ databases">
        <authorList>
            <consortium name="DOE Joint Genome Institute"/>
            <person name="Ahrendt S."/>
            <person name="Riley R."/>
            <person name="Andreopoulos W."/>
            <person name="Labutti K."/>
            <person name="Pangilinan J."/>
            <person name="Ruiz-Duenas F.J."/>
            <person name="Barrasa J.M."/>
            <person name="Sanchez-Garcia M."/>
            <person name="Camarero S."/>
            <person name="Miyauchi S."/>
            <person name="Serrano A."/>
            <person name="Linde D."/>
            <person name="Babiker R."/>
            <person name="Drula E."/>
            <person name="Ayuso-Fernandez I."/>
            <person name="Pacheco R."/>
            <person name="Padilla G."/>
            <person name="Ferreira P."/>
            <person name="Barriuso J."/>
            <person name="Kellner H."/>
            <person name="Castanera R."/>
            <person name="Alfaro M."/>
            <person name="Ramirez L."/>
            <person name="Pisabarro A.G."/>
            <person name="Kuo A."/>
            <person name="Tritt A."/>
            <person name="Lipzen A."/>
            <person name="He G."/>
            <person name="Yan M."/>
            <person name="Ng V."/>
            <person name="Cullen D."/>
            <person name="Martin F."/>
            <person name="Rosso M.-N."/>
            <person name="Henrissat B."/>
            <person name="Hibbett D."/>
            <person name="Martinez A.T."/>
            <person name="Grigoriev I.V."/>
        </authorList>
    </citation>
    <scope>NUCLEOTIDE SEQUENCE</scope>
    <source>
        <strain evidence="6">CBS 506.95</strain>
    </source>
</reference>
<evidence type="ECO:0000256" key="1">
    <source>
        <dbReference type="ARBA" id="ARBA00005641"/>
    </source>
</evidence>
<dbReference type="OrthoDB" id="62120at2759"/>
<dbReference type="PANTHER" id="PTHR31297">
    <property type="entry name" value="GLUCAN ENDO-1,6-BETA-GLUCOSIDASE B"/>
    <property type="match status" value="1"/>
</dbReference>
<keyword evidence="2 4" id="KW-0378">Hydrolase</keyword>
<organism evidence="6 7">
    <name type="scientific">Crepidotus variabilis</name>
    <dbReference type="NCBI Taxonomy" id="179855"/>
    <lineage>
        <taxon>Eukaryota</taxon>
        <taxon>Fungi</taxon>
        <taxon>Dikarya</taxon>
        <taxon>Basidiomycota</taxon>
        <taxon>Agaricomycotina</taxon>
        <taxon>Agaricomycetes</taxon>
        <taxon>Agaricomycetidae</taxon>
        <taxon>Agaricales</taxon>
        <taxon>Agaricineae</taxon>
        <taxon>Crepidotaceae</taxon>
        <taxon>Crepidotus</taxon>
    </lineage>
</organism>
<dbReference type="SUPFAM" id="SSF51445">
    <property type="entry name" value="(Trans)glycosidases"/>
    <property type="match status" value="1"/>
</dbReference>
<keyword evidence="3 4" id="KW-0326">Glycosidase</keyword>
<dbReference type="GO" id="GO:0005576">
    <property type="term" value="C:extracellular region"/>
    <property type="evidence" value="ECO:0007669"/>
    <property type="project" value="TreeGrafter"/>
</dbReference>
<evidence type="ECO:0000259" key="5">
    <source>
        <dbReference type="Pfam" id="PF00150"/>
    </source>
</evidence>
<dbReference type="Pfam" id="PF00150">
    <property type="entry name" value="Cellulase"/>
    <property type="match status" value="1"/>
</dbReference>
<gene>
    <name evidence="6" type="ORF">CPB83DRAFT_786694</name>
</gene>
<dbReference type="InterPro" id="IPR017853">
    <property type="entry name" value="GH"/>
</dbReference>
<keyword evidence="7" id="KW-1185">Reference proteome</keyword>
<evidence type="ECO:0000256" key="3">
    <source>
        <dbReference type="ARBA" id="ARBA00023295"/>
    </source>
</evidence>